<evidence type="ECO:0000313" key="2">
    <source>
        <dbReference type="EMBL" id="MPC82531.1"/>
    </source>
</evidence>
<accession>A0A5B7IAT1</accession>
<organism evidence="2 3">
    <name type="scientific">Portunus trituberculatus</name>
    <name type="common">Swimming crab</name>
    <name type="synonym">Neptunus trituberculatus</name>
    <dbReference type="NCBI Taxonomy" id="210409"/>
    <lineage>
        <taxon>Eukaryota</taxon>
        <taxon>Metazoa</taxon>
        <taxon>Ecdysozoa</taxon>
        <taxon>Arthropoda</taxon>
        <taxon>Crustacea</taxon>
        <taxon>Multicrustacea</taxon>
        <taxon>Malacostraca</taxon>
        <taxon>Eumalacostraca</taxon>
        <taxon>Eucarida</taxon>
        <taxon>Decapoda</taxon>
        <taxon>Pleocyemata</taxon>
        <taxon>Brachyura</taxon>
        <taxon>Eubrachyura</taxon>
        <taxon>Portunoidea</taxon>
        <taxon>Portunidae</taxon>
        <taxon>Portuninae</taxon>
        <taxon>Portunus</taxon>
    </lineage>
</organism>
<feature type="compositionally biased region" description="Basic and acidic residues" evidence="1">
    <location>
        <begin position="43"/>
        <end position="62"/>
    </location>
</feature>
<feature type="compositionally biased region" description="Acidic residues" evidence="1">
    <location>
        <begin position="63"/>
        <end position="73"/>
    </location>
</feature>
<gene>
    <name evidence="2" type="ORF">E2C01_077203</name>
</gene>
<name>A0A5B7IAT1_PORTR</name>
<keyword evidence="3" id="KW-1185">Reference proteome</keyword>
<feature type="compositionally biased region" description="Basic and acidic residues" evidence="1">
    <location>
        <begin position="74"/>
        <end position="86"/>
    </location>
</feature>
<sequence>MKSITCDTRAPCPKTPLGVVDVPGGRKAGGRWRSKRRGKRKGVGIEEQARGKECGGGRLRDVAEEEEEEEEQEEGKGKIPRGREEE</sequence>
<dbReference type="AlphaFoldDB" id="A0A5B7IAT1"/>
<feature type="region of interest" description="Disordered" evidence="1">
    <location>
        <begin position="1"/>
        <end position="86"/>
    </location>
</feature>
<proteinExistence type="predicted"/>
<feature type="compositionally biased region" description="Basic residues" evidence="1">
    <location>
        <begin position="28"/>
        <end position="42"/>
    </location>
</feature>
<reference evidence="2 3" key="1">
    <citation type="submission" date="2019-05" db="EMBL/GenBank/DDBJ databases">
        <title>Another draft genome of Portunus trituberculatus and its Hox gene families provides insights of decapod evolution.</title>
        <authorList>
            <person name="Jeong J.-H."/>
            <person name="Song I."/>
            <person name="Kim S."/>
            <person name="Choi T."/>
            <person name="Kim D."/>
            <person name="Ryu S."/>
            <person name="Kim W."/>
        </authorList>
    </citation>
    <scope>NUCLEOTIDE SEQUENCE [LARGE SCALE GENOMIC DNA]</scope>
    <source>
        <tissue evidence="2">Muscle</tissue>
    </source>
</reference>
<evidence type="ECO:0000256" key="1">
    <source>
        <dbReference type="SAM" id="MobiDB-lite"/>
    </source>
</evidence>
<comment type="caution">
    <text evidence="2">The sequence shown here is derived from an EMBL/GenBank/DDBJ whole genome shotgun (WGS) entry which is preliminary data.</text>
</comment>
<evidence type="ECO:0000313" key="3">
    <source>
        <dbReference type="Proteomes" id="UP000324222"/>
    </source>
</evidence>
<dbReference type="Proteomes" id="UP000324222">
    <property type="component" value="Unassembled WGS sequence"/>
</dbReference>
<dbReference type="EMBL" id="VSRR010060022">
    <property type="protein sequence ID" value="MPC82531.1"/>
    <property type="molecule type" value="Genomic_DNA"/>
</dbReference>
<protein>
    <submittedName>
        <fullName evidence="2">Uncharacterized protein</fullName>
    </submittedName>
</protein>